<organism evidence="1 2">
    <name type="scientific">Pyrococcus yayanosii (strain CH1 / JCM 16557)</name>
    <dbReference type="NCBI Taxonomy" id="529709"/>
    <lineage>
        <taxon>Archaea</taxon>
        <taxon>Methanobacteriati</taxon>
        <taxon>Methanobacteriota</taxon>
        <taxon>Thermococci</taxon>
        <taxon>Thermococcales</taxon>
        <taxon>Thermococcaceae</taxon>
        <taxon>Pyrococcus</taxon>
    </lineage>
</organism>
<dbReference type="AlphaFoldDB" id="F8AH62"/>
<dbReference type="OrthoDB" id="95179at2157"/>
<evidence type="ECO:0000313" key="1">
    <source>
        <dbReference type="EMBL" id="AEH25292.1"/>
    </source>
</evidence>
<dbReference type="GeneID" id="41371755"/>
<protein>
    <submittedName>
        <fullName evidence="1">Uncharacterized protein</fullName>
    </submittedName>
</protein>
<dbReference type="Proteomes" id="UP000008386">
    <property type="component" value="Chromosome"/>
</dbReference>
<sequence length="62" mass="7179">MKEIFLYHGKLIERGYVNSREGILEQSQEFYINGSLVSRGYIKIVNGKVVMGHLEQHGNRIE</sequence>
<dbReference type="eggNOG" id="arCOG12948">
    <property type="taxonomic scope" value="Archaea"/>
</dbReference>
<reference evidence="1 2" key="1">
    <citation type="journal article" date="2011" name="J. Bacteriol.">
        <title>Complete genome sequence of the obligate piezophilic hyperthermophilic archaeon Pyrococcus yayanosii CH1.</title>
        <authorList>
            <person name="Jun X."/>
            <person name="Lupeng L."/>
            <person name="Minjuan X."/>
            <person name="Oger P."/>
            <person name="Fengping W."/>
            <person name="Jebbar M."/>
            <person name="Xiang X."/>
        </authorList>
    </citation>
    <scope>NUCLEOTIDE SEQUENCE [LARGE SCALE GENOMIC DNA]</scope>
    <source>
        <strain evidence="2">CH1 / JCM 16557</strain>
    </source>
</reference>
<accession>F8AH62</accession>
<dbReference type="KEGG" id="pya:PYCH_16260"/>
<proteinExistence type="predicted"/>
<keyword evidence="2" id="KW-1185">Reference proteome</keyword>
<gene>
    <name evidence="1" type="ordered locus">PYCH_16260</name>
</gene>
<dbReference type="EMBL" id="CP002779">
    <property type="protein sequence ID" value="AEH25292.1"/>
    <property type="molecule type" value="Genomic_DNA"/>
</dbReference>
<name>F8AH62_PYRYC</name>
<dbReference type="RefSeq" id="WP_013906348.1">
    <property type="nucleotide sequence ID" value="NC_015680.1"/>
</dbReference>
<dbReference type="HOGENOM" id="CLU_2893412_0_0_2"/>
<evidence type="ECO:0000313" key="2">
    <source>
        <dbReference type="Proteomes" id="UP000008386"/>
    </source>
</evidence>